<dbReference type="STRING" id="490188.SAMN04488068_3087"/>
<dbReference type="SMART" id="SM01012">
    <property type="entry name" value="ANTAR"/>
    <property type="match status" value="1"/>
</dbReference>
<dbReference type="Proteomes" id="UP000199758">
    <property type="component" value="Unassembled WGS sequence"/>
</dbReference>
<evidence type="ECO:0000259" key="4">
    <source>
        <dbReference type="PROSITE" id="PS50921"/>
    </source>
</evidence>
<sequence length="189" mass="21120">MRVMLVDDEPERRAATEAPLRLLGHEVVGFSTSTSDLAAAVKRHQPDVILVDVDVPGRDTLESLGQVTRDRPRPIVLFASHSEPETIRKALQAGVSSYVVDGMNPARLKPIIDVAIARFEEFQALRNELEETRSKLADRRDIEKAKGLLMKRRNLDENGAYELLRRMAMDRNLKLGDAARTLIAAAELL</sequence>
<dbReference type="GO" id="GO:0003723">
    <property type="term" value="F:RNA binding"/>
    <property type="evidence" value="ECO:0007669"/>
    <property type="project" value="InterPro"/>
</dbReference>
<dbReference type="SUPFAM" id="SSF52172">
    <property type="entry name" value="CheY-like"/>
    <property type="match status" value="1"/>
</dbReference>
<evidence type="ECO:0000313" key="6">
    <source>
        <dbReference type="Proteomes" id="UP000199758"/>
    </source>
</evidence>
<evidence type="ECO:0000256" key="2">
    <source>
        <dbReference type="SAM" id="Coils"/>
    </source>
</evidence>
<dbReference type="InterPro" id="IPR036388">
    <property type="entry name" value="WH-like_DNA-bd_sf"/>
</dbReference>
<dbReference type="InterPro" id="IPR008327">
    <property type="entry name" value="Sig_transdc_resp-reg_antiterm"/>
</dbReference>
<keyword evidence="6" id="KW-1185">Reference proteome</keyword>
<proteinExistence type="predicted"/>
<accession>A0A1M5RMH1</accession>
<dbReference type="EMBL" id="FQWZ01000008">
    <property type="protein sequence ID" value="SHH27369.1"/>
    <property type="molecule type" value="Genomic_DNA"/>
</dbReference>
<feature type="domain" description="Response regulatory" evidence="3">
    <location>
        <begin position="2"/>
        <end position="116"/>
    </location>
</feature>
<keyword evidence="2" id="KW-0175">Coiled coil</keyword>
<evidence type="ECO:0000313" key="5">
    <source>
        <dbReference type="EMBL" id="SHH27369.1"/>
    </source>
</evidence>
<dbReference type="PANTHER" id="PTHR43367:SF1">
    <property type="entry name" value="TWO-COMPONENT RESPONSE REGULATOR-LIKE APRR6-RELATED"/>
    <property type="match status" value="1"/>
</dbReference>
<organism evidence="5 6">
    <name type="scientific">Hydrocarboniphaga daqingensis</name>
    <dbReference type="NCBI Taxonomy" id="490188"/>
    <lineage>
        <taxon>Bacteria</taxon>
        <taxon>Pseudomonadati</taxon>
        <taxon>Pseudomonadota</taxon>
        <taxon>Gammaproteobacteria</taxon>
        <taxon>Nevskiales</taxon>
        <taxon>Nevskiaceae</taxon>
        <taxon>Hydrocarboniphaga</taxon>
    </lineage>
</organism>
<dbReference type="PANTHER" id="PTHR43367">
    <property type="match status" value="1"/>
</dbReference>
<protein>
    <submittedName>
        <fullName evidence="5">Response regulator receiver and ANTAR domain protein</fullName>
    </submittedName>
</protein>
<reference evidence="5 6" key="1">
    <citation type="submission" date="2016-11" db="EMBL/GenBank/DDBJ databases">
        <authorList>
            <person name="Jaros S."/>
            <person name="Januszkiewicz K."/>
            <person name="Wedrychowicz H."/>
        </authorList>
    </citation>
    <scope>NUCLEOTIDE SEQUENCE [LARGE SCALE GENOMIC DNA]</scope>
    <source>
        <strain evidence="5 6">CGMCC 1.7049</strain>
    </source>
</reference>
<dbReference type="InterPro" id="IPR001789">
    <property type="entry name" value="Sig_transdc_resp-reg_receiver"/>
</dbReference>
<dbReference type="InterPro" id="IPR005561">
    <property type="entry name" value="ANTAR"/>
</dbReference>
<dbReference type="Pfam" id="PF03861">
    <property type="entry name" value="ANTAR"/>
    <property type="match status" value="1"/>
</dbReference>
<dbReference type="GO" id="GO:0000160">
    <property type="term" value="P:phosphorelay signal transduction system"/>
    <property type="evidence" value="ECO:0007669"/>
    <property type="project" value="InterPro"/>
</dbReference>
<dbReference type="Gene3D" id="3.40.50.2300">
    <property type="match status" value="1"/>
</dbReference>
<feature type="domain" description="ANTAR" evidence="4">
    <location>
        <begin position="122"/>
        <end position="183"/>
    </location>
</feature>
<evidence type="ECO:0000256" key="1">
    <source>
        <dbReference type="PROSITE-ProRule" id="PRU00169"/>
    </source>
</evidence>
<evidence type="ECO:0000259" key="3">
    <source>
        <dbReference type="PROSITE" id="PS50110"/>
    </source>
</evidence>
<dbReference type="SMART" id="SM00448">
    <property type="entry name" value="REC"/>
    <property type="match status" value="1"/>
</dbReference>
<dbReference type="Gene3D" id="1.10.10.10">
    <property type="entry name" value="Winged helix-like DNA-binding domain superfamily/Winged helix DNA-binding domain"/>
    <property type="match status" value="1"/>
</dbReference>
<dbReference type="PIRSF" id="PIRSF036382">
    <property type="entry name" value="RR_antiterm"/>
    <property type="match status" value="1"/>
</dbReference>
<feature type="coiled-coil region" evidence="2">
    <location>
        <begin position="112"/>
        <end position="146"/>
    </location>
</feature>
<gene>
    <name evidence="5" type="ORF">SAMN04488068_3087</name>
</gene>
<keyword evidence="1" id="KW-0597">Phosphoprotein</keyword>
<dbReference type="Pfam" id="PF00072">
    <property type="entry name" value="Response_reg"/>
    <property type="match status" value="1"/>
</dbReference>
<feature type="modified residue" description="4-aspartylphosphate" evidence="1">
    <location>
        <position position="52"/>
    </location>
</feature>
<dbReference type="OrthoDB" id="9782798at2"/>
<dbReference type="AlphaFoldDB" id="A0A1M5RMH1"/>
<dbReference type="PROSITE" id="PS50110">
    <property type="entry name" value="RESPONSE_REGULATORY"/>
    <property type="match status" value="1"/>
</dbReference>
<dbReference type="InterPro" id="IPR011006">
    <property type="entry name" value="CheY-like_superfamily"/>
</dbReference>
<dbReference type="RefSeq" id="WP_072898969.1">
    <property type="nucleotide sequence ID" value="NZ_FQWZ01000008.1"/>
</dbReference>
<name>A0A1M5RMH1_9GAMM</name>
<dbReference type="PROSITE" id="PS50921">
    <property type="entry name" value="ANTAR"/>
    <property type="match status" value="1"/>
</dbReference>